<feature type="signal peptide" evidence="1">
    <location>
        <begin position="1"/>
        <end position="25"/>
    </location>
</feature>
<protein>
    <submittedName>
        <fullName evidence="2">Uncharacterized protein</fullName>
    </submittedName>
</protein>
<proteinExistence type="predicted"/>
<evidence type="ECO:0000313" key="3">
    <source>
        <dbReference type="Proteomes" id="UP000774617"/>
    </source>
</evidence>
<keyword evidence="3" id="KW-1185">Reference proteome</keyword>
<dbReference type="Pfam" id="PF19271">
    <property type="entry name" value="Nis1"/>
    <property type="match status" value="1"/>
</dbReference>
<accession>A0ABQ8GH45</accession>
<organism evidence="2 3">
    <name type="scientific">Macrophomina phaseolina</name>
    <dbReference type="NCBI Taxonomy" id="35725"/>
    <lineage>
        <taxon>Eukaryota</taxon>
        <taxon>Fungi</taxon>
        <taxon>Dikarya</taxon>
        <taxon>Ascomycota</taxon>
        <taxon>Pezizomycotina</taxon>
        <taxon>Dothideomycetes</taxon>
        <taxon>Dothideomycetes incertae sedis</taxon>
        <taxon>Botryosphaeriales</taxon>
        <taxon>Botryosphaeriaceae</taxon>
        <taxon>Macrophomina</taxon>
    </lineage>
</organism>
<reference evidence="2 3" key="1">
    <citation type="journal article" date="2021" name="Nat. Commun.">
        <title>Genetic determinants of endophytism in the Arabidopsis root mycobiome.</title>
        <authorList>
            <person name="Mesny F."/>
            <person name="Miyauchi S."/>
            <person name="Thiergart T."/>
            <person name="Pickel B."/>
            <person name="Atanasova L."/>
            <person name="Karlsson M."/>
            <person name="Huettel B."/>
            <person name="Barry K.W."/>
            <person name="Haridas S."/>
            <person name="Chen C."/>
            <person name="Bauer D."/>
            <person name="Andreopoulos W."/>
            <person name="Pangilinan J."/>
            <person name="LaButti K."/>
            <person name="Riley R."/>
            <person name="Lipzen A."/>
            <person name="Clum A."/>
            <person name="Drula E."/>
            <person name="Henrissat B."/>
            <person name="Kohler A."/>
            <person name="Grigoriev I.V."/>
            <person name="Martin F.M."/>
            <person name="Hacquard S."/>
        </authorList>
    </citation>
    <scope>NUCLEOTIDE SEQUENCE [LARGE SCALE GENOMIC DNA]</scope>
    <source>
        <strain evidence="2 3">MPI-SDFR-AT-0080</strain>
    </source>
</reference>
<feature type="chain" id="PRO_5045436208" evidence="1">
    <location>
        <begin position="26"/>
        <end position="152"/>
    </location>
</feature>
<gene>
    <name evidence="2" type="ORF">B0J12DRAFT_784036</name>
</gene>
<dbReference type="EMBL" id="JAGTJR010000008">
    <property type="protein sequence ID" value="KAH7055775.1"/>
    <property type="molecule type" value="Genomic_DNA"/>
</dbReference>
<evidence type="ECO:0000256" key="1">
    <source>
        <dbReference type="SAM" id="SignalP"/>
    </source>
</evidence>
<keyword evidence="1" id="KW-0732">Signal</keyword>
<name>A0ABQ8GH45_9PEZI</name>
<evidence type="ECO:0000313" key="2">
    <source>
        <dbReference type="EMBL" id="KAH7055775.1"/>
    </source>
</evidence>
<dbReference type="Proteomes" id="UP000774617">
    <property type="component" value="Unassembled WGS sequence"/>
</dbReference>
<comment type="caution">
    <text evidence="2">The sequence shown here is derived from an EMBL/GenBank/DDBJ whole genome shotgun (WGS) entry which is preliminary data.</text>
</comment>
<dbReference type="InterPro" id="IPR045469">
    <property type="entry name" value="Nis1"/>
</dbReference>
<sequence>MFSKLSLATGLLFAAATTTTPLASAWSFTNSIHAPSTVTSGQNFTVTVESIAIVFGLTPLGTERAGVLGNEVLRESYLGAQDNNPSADVTFGMYVPTNSTKGDAVLTASVLSLTSEYHAPTLDFSNVSVTVGDRVDASQLATGEGYEHVLWA</sequence>